<dbReference type="Proteomes" id="UP000232638">
    <property type="component" value="Chromosome"/>
</dbReference>
<feature type="transmembrane region" description="Helical" evidence="1">
    <location>
        <begin position="257"/>
        <end position="279"/>
    </location>
</feature>
<keyword evidence="1" id="KW-0472">Membrane</keyword>
<accession>A0A2K8U591</accession>
<keyword evidence="1" id="KW-0812">Transmembrane</keyword>
<gene>
    <name evidence="2" type="ORF">THSYN_07155</name>
</gene>
<sequence length="287" mass="29939">MHRTLRRNLHWVGSALALAGVGFVAQRLSHYAAAADFSRFSATSWLFVSGSCLAYALAGLMLAYGWRNLLSHLGTTISPKAAVGIYGVAQLAKYVPGNVLHLAGRQALGIAAGIPGWTLAKSAVWELALIATAAAGFGLLTLPLLDPACSMALSLGAFAALIGLAAALAHHLIDPRVARAFAWYTGFLGVSGLLFAALLTIVADTAMDGSVPWLPVCGAYVLAWLSGLVTPGAPAGIGVRELTLLFLLKGLVSEADLTLTVLLARIVTVVGDLFFYVLARFTVARPM</sequence>
<evidence type="ECO:0000313" key="2">
    <source>
        <dbReference type="EMBL" id="AUB80750.1"/>
    </source>
</evidence>
<evidence type="ECO:0000313" key="3">
    <source>
        <dbReference type="Proteomes" id="UP000232638"/>
    </source>
</evidence>
<organism evidence="2 3">
    <name type="scientific">Candidatus Thiodictyon syntrophicum</name>
    <dbReference type="NCBI Taxonomy" id="1166950"/>
    <lineage>
        <taxon>Bacteria</taxon>
        <taxon>Pseudomonadati</taxon>
        <taxon>Pseudomonadota</taxon>
        <taxon>Gammaproteobacteria</taxon>
        <taxon>Chromatiales</taxon>
        <taxon>Chromatiaceae</taxon>
        <taxon>Thiodictyon</taxon>
    </lineage>
</organism>
<evidence type="ECO:0000256" key="1">
    <source>
        <dbReference type="SAM" id="Phobius"/>
    </source>
</evidence>
<feature type="transmembrane region" description="Helical" evidence="1">
    <location>
        <begin position="181"/>
        <end position="203"/>
    </location>
</feature>
<feature type="transmembrane region" description="Helical" evidence="1">
    <location>
        <begin position="44"/>
        <end position="64"/>
    </location>
</feature>
<feature type="transmembrane region" description="Helical" evidence="1">
    <location>
        <begin position="124"/>
        <end position="145"/>
    </location>
</feature>
<reference evidence="2 3" key="1">
    <citation type="submission" date="2017-03" db="EMBL/GenBank/DDBJ databases">
        <title>Complete genome sequence of Candidatus 'Thiodictyon syntrophicum' sp. nov. strain Cad16T, a photolithoautotroph purple sulfur bacterium isolated from an alpine meromictic lake.</title>
        <authorList>
            <person name="Luedin S.M."/>
            <person name="Pothier J.F."/>
            <person name="Danza F."/>
            <person name="Storelli N."/>
            <person name="Wittwer M."/>
            <person name="Tonolla M."/>
        </authorList>
    </citation>
    <scope>NUCLEOTIDE SEQUENCE [LARGE SCALE GENOMIC DNA]</scope>
    <source>
        <strain evidence="2 3">Cad16T</strain>
    </source>
</reference>
<dbReference type="KEGG" id="tsy:THSYN_07155"/>
<name>A0A2K8U591_9GAMM</name>
<protein>
    <submittedName>
        <fullName evidence="2">Uncharacterized protein</fullName>
    </submittedName>
</protein>
<keyword evidence="3" id="KW-1185">Reference proteome</keyword>
<proteinExistence type="predicted"/>
<feature type="transmembrane region" description="Helical" evidence="1">
    <location>
        <begin position="151"/>
        <end position="169"/>
    </location>
</feature>
<dbReference type="AlphaFoldDB" id="A0A2K8U591"/>
<keyword evidence="1" id="KW-1133">Transmembrane helix</keyword>
<dbReference type="EMBL" id="CP020370">
    <property type="protein sequence ID" value="AUB80750.1"/>
    <property type="molecule type" value="Genomic_DNA"/>
</dbReference>